<keyword evidence="2" id="KW-1185">Reference proteome</keyword>
<reference evidence="1 2" key="1">
    <citation type="submission" date="2021-07" db="EMBL/GenBank/DDBJ databases">
        <title>Whole Genome Sequence of Nocardia Iowensis.</title>
        <authorList>
            <person name="Lamm A."/>
            <person name="Collins-Fairclough A.M."/>
            <person name="Bunk B."/>
            <person name="Sproer C."/>
        </authorList>
    </citation>
    <scope>NUCLEOTIDE SEQUENCE [LARGE SCALE GENOMIC DNA]</scope>
    <source>
        <strain evidence="1 2">NRRL 5646</strain>
    </source>
</reference>
<sequence>MFRGRTLWQSHRPLAAPALTVYNNTLVLVWSTDNGTMYAASGMETDGVVNAKPLPSDFSLQRPSLAFHAQTGLLYLGYSGTDNQQWLAWSRNGVDYHDHRAWLEPVIGGPAMMSDNVTFWLAYTAQREQYLEVVRSQNPPFSSAGASPSPAEFSVDTPGLVLNPARGTLLAWTGTDSSGLHLNARYIGVGVPPTRATFSDVLVGGPNLFTIGGRYVAGYSGRNTNIYLLFDIDNLNEGQAQRWKFADTSPWPPAVATINGITYVAWFGTDGDRKLNFADLGSMPTIYQGGSG</sequence>
<protein>
    <submittedName>
        <fullName evidence="1">Uncharacterized protein</fullName>
    </submittedName>
</protein>
<evidence type="ECO:0000313" key="2">
    <source>
        <dbReference type="Proteomes" id="UP000694257"/>
    </source>
</evidence>
<organism evidence="1 2">
    <name type="scientific">Nocardia iowensis</name>
    <dbReference type="NCBI Taxonomy" id="204891"/>
    <lineage>
        <taxon>Bacteria</taxon>
        <taxon>Bacillati</taxon>
        <taxon>Actinomycetota</taxon>
        <taxon>Actinomycetes</taxon>
        <taxon>Mycobacteriales</taxon>
        <taxon>Nocardiaceae</taxon>
        <taxon>Nocardia</taxon>
    </lineage>
</organism>
<name>A0ABX8REQ4_NOCIO</name>
<dbReference type="EMBL" id="CP078145">
    <property type="protein sequence ID" value="QXN88078.1"/>
    <property type="molecule type" value="Genomic_DNA"/>
</dbReference>
<evidence type="ECO:0000313" key="1">
    <source>
        <dbReference type="EMBL" id="QXN88078.1"/>
    </source>
</evidence>
<proteinExistence type="predicted"/>
<gene>
    <name evidence="1" type="ORF">KV110_20860</name>
</gene>
<dbReference type="Proteomes" id="UP000694257">
    <property type="component" value="Chromosome"/>
</dbReference>
<accession>A0ABX8REQ4</accession>
<dbReference type="RefSeq" id="WP_218468962.1">
    <property type="nucleotide sequence ID" value="NZ_BAABJN010000008.1"/>
</dbReference>